<gene>
    <name evidence="2" type="primary">Dvir\GJ16332</name>
    <name evidence="2" type="ORF">Dvir_GJ16332</name>
</gene>
<dbReference type="InterPro" id="IPR001715">
    <property type="entry name" value="CH_dom"/>
</dbReference>
<feature type="domain" description="Calponin-homology (CH)" evidence="1">
    <location>
        <begin position="10"/>
        <end position="115"/>
    </location>
</feature>
<dbReference type="AlphaFoldDB" id="B4MGY4"/>
<dbReference type="InterPro" id="IPR036872">
    <property type="entry name" value="CH_dom_sf"/>
</dbReference>
<dbReference type="Gene3D" id="1.10.418.10">
    <property type="entry name" value="Calponin-like domain"/>
    <property type="match status" value="1"/>
</dbReference>
<dbReference type="InParanoid" id="B4MGY4"/>
<dbReference type="HOGENOM" id="CLU_082844_0_0_1"/>
<dbReference type="OrthoDB" id="7859315at2759"/>
<dbReference type="PROSITE" id="PS50021">
    <property type="entry name" value="CH"/>
    <property type="match status" value="1"/>
</dbReference>
<proteinExistence type="predicted"/>
<keyword evidence="3" id="KW-1185">Reference proteome</keyword>
<sequence length="235" mass="26272">MRSKSPGRESSEAKQLMHWIKGLVYSPRCHSLQDLGNGVVWCRLMGKLRPGTLASVLIINRPANVNDSKHNYMLLESAFSMANMPWYFDTRALIAGDSHELLKMAKCFAQMDVTPDRQLQRQKHPSKSSRPARYSAGEIELTQHLSSQHPSTEATAVELLDAVHPNSVDAVLLSAASDEQQLKQRIQIMFHNQQVAVDAFMAAEKPRPFAYPLTAHSMCSCSKCLRQSQEAAPEL</sequence>
<dbReference type="EMBL" id="CH940762">
    <property type="protein sequence ID" value="EDW57367.2"/>
    <property type="molecule type" value="Genomic_DNA"/>
</dbReference>
<dbReference type="KEGG" id="dvi:6636932"/>
<organism evidence="2 3">
    <name type="scientific">Drosophila virilis</name>
    <name type="common">Fruit fly</name>
    <dbReference type="NCBI Taxonomy" id="7244"/>
    <lineage>
        <taxon>Eukaryota</taxon>
        <taxon>Metazoa</taxon>
        <taxon>Ecdysozoa</taxon>
        <taxon>Arthropoda</taxon>
        <taxon>Hexapoda</taxon>
        <taxon>Insecta</taxon>
        <taxon>Pterygota</taxon>
        <taxon>Neoptera</taxon>
        <taxon>Endopterygota</taxon>
        <taxon>Diptera</taxon>
        <taxon>Brachycera</taxon>
        <taxon>Muscomorpha</taxon>
        <taxon>Ephydroidea</taxon>
        <taxon>Drosophilidae</taxon>
        <taxon>Drosophila</taxon>
    </lineage>
</organism>
<evidence type="ECO:0000313" key="3">
    <source>
        <dbReference type="Proteomes" id="UP000008792"/>
    </source>
</evidence>
<name>B4MGY4_DROVI</name>
<reference evidence="2 3" key="1">
    <citation type="journal article" date="2007" name="Nature">
        <title>Evolution of genes and genomes on the Drosophila phylogeny.</title>
        <authorList>
            <consortium name="Drosophila 12 Genomes Consortium"/>
            <person name="Clark A.G."/>
            <person name="Eisen M.B."/>
            <person name="Smith D.R."/>
            <person name="Bergman C.M."/>
            <person name="Oliver B."/>
            <person name="Markow T.A."/>
            <person name="Kaufman T.C."/>
            <person name="Kellis M."/>
            <person name="Gelbart W."/>
            <person name="Iyer V.N."/>
            <person name="Pollard D.A."/>
            <person name="Sackton T.B."/>
            <person name="Larracuente A.M."/>
            <person name="Singh N.D."/>
            <person name="Abad J.P."/>
            <person name="Abt D.N."/>
            <person name="Adryan B."/>
            <person name="Aguade M."/>
            <person name="Akashi H."/>
            <person name="Anderson W.W."/>
            <person name="Aquadro C.F."/>
            <person name="Ardell D.H."/>
            <person name="Arguello R."/>
            <person name="Artieri C.G."/>
            <person name="Barbash D.A."/>
            <person name="Barker D."/>
            <person name="Barsanti P."/>
            <person name="Batterham P."/>
            <person name="Batzoglou S."/>
            <person name="Begun D."/>
            <person name="Bhutkar A."/>
            <person name="Blanco E."/>
            <person name="Bosak S.A."/>
            <person name="Bradley R.K."/>
            <person name="Brand A.D."/>
            <person name="Brent M.R."/>
            <person name="Brooks A.N."/>
            <person name="Brown R.H."/>
            <person name="Butlin R.K."/>
            <person name="Caggese C."/>
            <person name="Calvi B.R."/>
            <person name="Bernardo de Carvalho A."/>
            <person name="Caspi A."/>
            <person name="Castrezana S."/>
            <person name="Celniker S.E."/>
            <person name="Chang J.L."/>
            <person name="Chapple C."/>
            <person name="Chatterji S."/>
            <person name="Chinwalla A."/>
            <person name="Civetta A."/>
            <person name="Clifton S.W."/>
            <person name="Comeron J.M."/>
            <person name="Costello J.C."/>
            <person name="Coyne J.A."/>
            <person name="Daub J."/>
            <person name="David R.G."/>
            <person name="Delcher A.L."/>
            <person name="Delehaunty K."/>
            <person name="Do C.B."/>
            <person name="Ebling H."/>
            <person name="Edwards K."/>
            <person name="Eickbush T."/>
            <person name="Evans J.D."/>
            <person name="Filipski A."/>
            <person name="Findeiss S."/>
            <person name="Freyhult E."/>
            <person name="Fulton L."/>
            <person name="Fulton R."/>
            <person name="Garcia A.C."/>
            <person name="Gardiner A."/>
            <person name="Garfield D.A."/>
            <person name="Garvin B.E."/>
            <person name="Gibson G."/>
            <person name="Gilbert D."/>
            <person name="Gnerre S."/>
            <person name="Godfrey J."/>
            <person name="Good R."/>
            <person name="Gotea V."/>
            <person name="Gravely B."/>
            <person name="Greenberg A.J."/>
            <person name="Griffiths-Jones S."/>
            <person name="Gross S."/>
            <person name="Guigo R."/>
            <person name="Gustafson E.A."/>
            <person name="Haerty W."/>
            <person name="Hahn M.W."/>
            <person name="Halligan D.L."/>
            <person name="Halpern A.L."/>
            <person name="Halter G.M."/>
            <person name="Han M.V."/>
            <person name="Heger A."/>
            <person name="Hillier L."/>
            <person name="Hinrichs A.S."/>
            <person name="Holmes I."/>
            <person name="Hoskins R.A."/>
            <person name="Hubisz M.J."/>
            <person name="Hultmark D."/>
            <person name="Huntley M.A."/>
            <person name="Jaffe D.B."/>
            <person name="Jagadeeshan S."/>
            <person name="Jeck W.R."/>
            <person name="Johnson J."/>
            <person name="Jones C.D."/>
            <person name="Jordan W.C."/>
            <person name="Karpen G.H."/>
            <person name="Kataoka E."/>
            <person name="Keightley P.D."/>
            <person name="Kheradpour P."/>
            <person name="Kirkness E.F."/>
            <person name="Koerich L.B."/>
            <person name="Kristiansen K."/>
            <person name="Kudrna D."/>
            <person name="Kulathinal R.J."/>
            <person name="Kumar S."/>
            <person name="Kwok R."/>
            <person name="Lander E."/>
            <person name="Langley C.H."/>
            <person name="Lapoint R."/>
            <person name="Lazzaro B.P."/>
            <person name="Lee S.J."/>
            <person name="Levesque L."/>
            <person name="Li R."/>
            <person name="Lin C.F."/>
            <person name="Lin M.F."/>
            <person name="Lindblad-Toh K."/>
            <person name="Llopart A."/>
            <person name="Long M."/>
            <person name="Low L."/>
            <person name="Lozovsky E."/>
            <person name="Lu J."/>
            <person name="Luo M."/>
            <person name="Machado C.A."/>
            <person name="Makalowski W."/>
            <person name="Marzo M."/>
            <person name="Matsuda M."/>
            <person name="Matzkin L."/>
            <person name="McAllister B."/>
            <person name="McBride C.S."/>
            <person name="McKernan B."/>
            <person name="McKernan K."/>
            <person name="Mendez-Lago M."/>
            <person name="Minx P."/>
            <person name="Mollenhauer M.U."/>
            <person name="Montooth K."/>
            <person name="Mount S.M."/>
            <person name="Mu X."/>
            <person name="Myers E."/>
            <person name="Negre B."/>
            <person name="Newfeld S."/>
            <person name="Nielsen R."/>
            <person name="Noor M.A."/>
            <person name="O'Grady P."/>
            <person name="Pachter L."/>
            <person name="Papaceit M."/>
            <person name="Parisi M.J."/>
            <person name="Parisi M."/>
            <person name="Parts L."/>
            <person name="Pedersen J.S."/>
            <person name="Pesole G."/>
            <person name="Phillippy A.M."/>
            <person name="Ponting C.P."/>
            <person name="Pop M."/>
            <person name="Porcelli D."/>
            <person name="Powell J.R."/>
            <person name="Prohaska S."/>
            <person name="Pruitt K."/>
            <person name="Puig M."/>
            <person name="Quesneville H."/>
            <person name="Ram K.R."/>
            <person name="Rand D."/>
            <person name="Rasmussen M.D."/>
            <person name="Reed L.K."/>
            <person name="Reenan R."/>
            <person name="Reily A."/>
            <person name="Remington K.A."/>
            <person name="Rieger T.T."/>
            <person name="Ritchie M.G."/>
            <person name="Robin C."/>
            <person name="Rogers Y.H."/>
            <person name="Rohde C."/>
            <person name="Rozas J."/>
            <person name="Rubenfield M.J."/>
            <person name="Ruiz A."/>
            <person name="Russo S."/>
            <person name="Salzberg S.L."/>
            <person name="Sanchez-Gracia A."/>
            <person name="Saranga D.J."/>
            <person name="Sato H."/>
            <person name="Schaeffer S.W."/>
            <person name="Schatz M.C."/>
            <person name="Schlenke T."/>
            <person name="Schwartz R."/>
            <person name="Segarra C."/>
            <person name="Singh R.S."/>
            <person name="Sirot L."/>
            <person name="Sirota M."/>
            <person name="Sisneros N.B."/>
            <person name="Smith C.D."/>
            <person name="Smith T.F."/>
            <person name="Spieth J."/>
            <person name="Stage D.E."/>
            <person name="Stark A."/>
            <person name="Stephan W."/>
            <person name="Strausberg R.L."/>
            <person name="Strempel S."/>
            <person name="Sturgill D."/>
            <person name="Sutton G."/>
            <person name="Sutton G.G."/>
            <person name="Tao W."/>
            <person name="Teichmann S."/>
            <person name="Tobari Y.N."/>
            <person name="Tomimura Y."/>
            <person name="Tsolas J.M."/>
            <person name="Valente V.L."/>
            <person name="Venter E."/>
            <person name="Venter J.C."/>
            <person name="Vicario S."/>
            <person name="Vieira F.G."/>
            <person name="Vilella A.J."/>
            <person name="Villasante A."/>
            <person name="Walenz B."/>
            <person name="Wang J."/>
            <person name="Wasserman M."/>
            <person name="Watts T."/>
            <person name="Wilson D."/>
            <person name="Wilson R.K."/>
            <person name="Wing R.A."/>
            <person name="Wolfner M.F."/>
            <person name="Wong A."/>
            <person name="Wong G.K."/>
            <person name="Wu C.I."/>
            <person name="Wu G."/>
            <person name="Yamamoto D."/>
            <person name="Yang H.P."/>
            <person name="Yang S.P."/>
            <person name="Yorke J.A."/>
            <person name="Yoshida K."/>
            <person name="Zdobnov E."/>
            <person name="Zhang P."/>
            <person name="Zhang Y."/>
            <person name="Zimin A.V."/>
            <person name="Baldwin J."/>
            <person name="Abdouelleil A."/>
            <person name="Abdulkadir J."/>
            <person name="Abebe A."/>
            <person name="Abera B."/>
            <person name="Abreu J."/>
            <person name="Acer S.C."/>
            <person name="Aftuck L."/>
            <person name="Alexander A."/>
            <person name="An P."/>
            <person name="Anderson E."/>
            <person name="Anderson S."/>
            <person name="Arachi H."/>
            <person name="Azer M."/>
            <person name="Bachantsang P."/>
            <person name="Barry A."/>
            <person name="Bayul T."/>
            <person name="Berlin A."/>
            <person name="Bessette D."/>
            <person name="Bloom T."/>
            <person name="Blye J."/>
            <person name="Boguslavskiy L."/>
            <person name="Bonnet C."/>
            <person name="Boukhgalter B."/>
            <person name="Bourzgui I."/>
            <person name="Brown A."/>
            <person name="Cahill P."/>
            <person name="Channer S."/>
            <person name="Cheshatsang Y."/>
            <person name="Chuda L."/>
            <person name="Citroen M."/>
            <person name="Collymore A."/>
            <person name="Cooke P."/>
            <person name="Costello M."/>
            <person name="D'Aco K."/>
            <person name="Daza R."/>
            <person name="De Haan G."/>
            <person name="DeGray S."/>
            <person name="DeMaso C."/>
            <person name="Dhargay N."/>
            <person name="Dooley K."/>
            <person name="Dooley E."/>
            <person name="Doricent M."/>
            <person name="Dorje P."/>
            <person name="Dorjee K."/>
            <person name="Dupes A."/>
            <person name="Elong R."/>
            <person name="Falk J."/>
            <person name="Farina A."/>
            <person name="Faro S."/>
            <person name="Ferguson D."/>
            <person name="Fisher S."/>
            <person name="Foley C.D."/>
            <person name="Franke A."/>
            <person name="Friedrich D."/>
            <person name="Gadbois L."/>
            <person name="Gearin G."/>
            <person name="Gearin C.R."/>
            <person name="Giannoukos G."/>
            <person name="Goode T."/>
            <person name="Graham J."/>
            <person name="Grandbois E."/>
            <person name="Grewal S."/>
            <person name="Gyaltsen K."/>
            <person name="Hafez N."/>
            <person name="Hagos B."/>
            <person name="Hall J."/>
            <person name="Henson C."/>
            <person name="Hollinger A."/>
            <person name="Honan T."/>
            <person name="Huard M.D."/>
            <person name="Hughes L."/>
            <person name="Hurhula B."/>
            <person name="Husby M.E."/>
            <person name="Kamat A."/>
            <person name="Kanga B."/>
            <person name="Kashin S."/>
            <person name="Khazanovich D."/>
            <person name="Kisner P."/>
            <person name="Lance K."/>
            <person name="Lara M."/>
            <person name="Lee W."/>
            <person name="Lennon N."/>
            <person name="Letendre F."/>
            <person name="LeVine R."/>
            <person name="Lipovsky A."/>
            <person name="Liu X."/>
            <person name="Liu J."/>
            <person name="Liu S."/>
            <person name="Lokyitsang T."/>
            <person name="Lokyitsang Y."/>
            <person name="Lubonja R."/>
            <person name="Lui A."/>
            <person name="MacDonald P."/>
            <person name="Magnisalis V."/>
            <person name="Maru K."/>
            <person name="Matthews C."/>
            <person name="McCusker W."/>
            <person name="McDonough S."/>
            <person name="Mehta T."/>
            <person name="Meldrim J."/>
            <person name="Meneus L."/>
            <person name="Mihai O."/>
            <person name="Mihalev A."/>
            <person name="Mihova T."/>
            <person name="Mittelman R."/>
            <person name="Mlenga V."/>
            <person name="Montmayeur A."/>
            <person name="Mulrain L."/>
            <person name="Navidi A."/>
            <person name="Naylor J."/>
            <person name="Negash T."/>
            <person name="Nguyen T."/>
            <person name="Nguyen N."/>
            <person name="Nicol R."/>
            <person name="Norbu C."/>
            <person name="Norbu N."/>
            <person name="Novod N."/>
            <person name="O'Neill B."/>
            <person name="Osman S."/>
            <person name="Markiewicz E."/>
            <person name="Oyono O.L."/>
            <person name="Patti C."/>
            <person name="Phunkhang P."/>
            <person name="Pierre F."/>
            <person name="Priest M."/>
            <person name="Raghuraman S."/>
            <person name="Rege F."/>
            <person name="Reyes R."/>
            <person name="Rise C."/>
            <person name="Rogov P."/>
            <person name="Ross K."/>
            <person name="Ryan E."/>
            <person name="Settipalli S."/>
            <person name="Shea T."/>
            <person name="Sherpa N."/>
            <person name="Shi L."/>
            <person name="Shih D."/>
            <person name="Sparrow T."/>
            <person name="Spaulding J."/>
            <person name="Stalker J."/>
            <person name="Stange-Thomann N."/>
            <person name="Stavropoulos S."/>
            <person name="Stone C."/>
            <person name="Strader C."/>
            <person name="Tesfaye S."/>
            <person name="Thomson T."/>
            <person name="Thoulutsang Y."/>
            <person name="Thoulutsang D."/>
            <person name="Topham K."/>
            <person name="Topping I."/>
            <person name="Tsamla T."/>
            <person name="Vassiliev H."/>
            <person name="Vo A."/>
            <person name="Wangchuk T."/>
            <person name="Wangdi T."/>
            <person name="Weiand M."/>
            <person name="Wilkinson J."/>
            <person name="Wilson A."/>
            <person name="Yadav S."/>
            <person name="Young G."/>
            <person name="Yu Q."/>
            <person name="Zembek L."/>
            <person name="Zhong D."/>
            <person name="Zimmer A."/>
            <person name="Zwirko Z."/>
            <person name="Jaffe D.B."/>
            <person name="Alvarez P."/>
            <person name="Brockman W."/>
            <person name="Butler J."/>
            <person name="Chin C."/>
            <person name="Gnerre S."/>
            <person name="Grabherr M."/>
            <person name="Kleber M."/>
            <person name="Mauceli E."/>
            <person name="MacCallum I."/>
        </authorList>
    </citation>
    <scope>NUCLEOTIDE SEQUENCE [LARGE SCALE GENOMIC DNA]</scope>
    <source>
        <strain evidence="3">Tucson 15010-1051.87</strain>
    </source>
</reference>
<dbReference type="SMR" id="B4MGY4"/>
<protein>
    <recommendedName>
        <fullName evidence="1">Calponin-homology (CH) domain-containing protein</fullName>
    </recommendedName>
</protein>
<evidence type="ECO:0000313" key="2">
    <source>
        <dbReference type="EMBL" id="EDW57367.2"/>
    </source>
</evidence>
<dbReference type="SUPFAM" id="SSF47576">
    <property type="entry name" value="Calponin-homology domain, CH-domain"/>
    <property type="match status" value="1"/>
</dbReference>
<accession>B4MGY4</accession>
<dbReference type="Proteomes" id="UP000008792">
    <property type="component" value="Unassembled WGS sequence"/>
</dbReference>
<evidence type="ECO:0000259" key="1">
    <source>
        <dbReference type="PROSITE" id="PS50021"/>
    </source>
</evidence>